<feature type="chain" id="PRO_5017257638" evidence="1">
    <location>
        <begin position="27"/>
        <end position="150"/>
    </location>
</feature>
<dbReference type="OMA" id="KFAMEAC"/>
<evidence type="ECO:0000313" key="3">
    <source>
        <dbReference type="Proteomes" id="UP000268350"/>
    </source>
</evidence>
<name>A0A3B0KHJ7_DROGU</name>
<dbReference type="OrthoDB" id="8063837at2759"/>
<dbReference type="EMBL" id="OUUW01000009">
    <property type="protein sequence ID" value="SPP85216.1"/>
    <property type="molecule type" value="Genomic_DNA"/>
</dbReference>
<feature type="signal peptide" evidence="1">
    <location>
        <begin position="1"/>
        <end position="26"/>
    </location>
</feature>
<evidence type="ECO:0000313" key="2">
    <source>
        <dbReference type="EMBL" id="SPP85216.1"/>
    </source>
</evidence>
<gene>
    <name evidence="2" type="ORF">DGUA_6G015115</name>
</gene>
<proteinExistence type="predicted"/>
<accession>A0A3B0KHJ7</accession>
<protein>
    <submittedName>
        <fullName evidence="2">Uncharacterized protein</fullName>
    </submittedName>
</protein>
<keyword evidence="3" id="KW-1185">Reference proteome</keyword>
<dbReference type="STRING" id="7266.A0A3B0KHJ7"/>
<sequence>MNAKFNLCRCTLLVLGVFCLLNESSGNYCSLEKMKKFAMEACEHLFQQDEAGRRDKRSIEYSHHHLNRLGYGKLSDKHHFLSRSSYPTGGYLKVNREHFRRLSDLDVVPRYKPKKVHHDKKGRFKRDHSSTSYNNIPYCCFNHCDEEFFC</sequence>
<dbReference type="Proteomes" id="UP000268350">
    <property type="component" value="Unassembled WGS sequence"/>
</dbReference>
<reference evidence="3" key="1">
    <citation type="submission" date="2018-01" db="EMBL/GenBank/DDBJ databases">
        <authorList>
            <person name="Alioto T."/>
            <person name="Alioto T."/>
        </authorList>
    </citation>
    <scope>NUCLEOTIDE SEQUENCE [LARGE SCALE GENOMIC DNA]</scope>
</reference>
<organism evidence="2 3">
    <name type="scientific">Drosophila guanche</name>
    <name type="common">Fruit fly</name>
    <dbReference type="NCBI Taxonomy" id="7266"/>
    <lineage>
        <taxon>Eukaryota</taxon>
        <taxon>Metazoa</taxon>
        <taxon>Ecdysozoa</taxon>
        <taxon>Arthropoda</taxon>
        <taxon>Hexapoda</taxon>
        <taxon>Insecta</taxon>
        <taxon>Pterygota</taxon>
        <taxon>Neoptera</taxon>
        <taxon>Endopterygota</taxon>
        <taxon>Diptera</taxon>
        <taxon>Brachycera</taxon>
        <taxon>Muscomorpha</taxon>
        <taxon>Ephydroidea</taxon>
        <taxon>Drosophilidae</taxon>
        <taxon>Drosophila</taxon>
        <taxon>Sophophora</taxon>
    </lineage>
</organism>
<keyword evidence="1" id="KW-0732">Signal</keyword>
<evidence type="ECO:0000256" key="1">
    <source>
        <dbReference type="SAM" id="SignalP"/>
    </source>
</evidence>
<dbReference type="AlphaFoldDB" id="A0A3B0KHJ7"/>